<dbReference type="AlphaFoldDB" id="A0A1I2XTR9"/>
<dbReference type="EMBL" id="FONR01000050">
    <property type="protein sequence ID" value="SFH15491.1"/>
    <property type="molecule type" value="Genomic_DNA"/>
</dbReference>
<evidence type="ECO:0008006" key="4">
    <source>
        <dbReference type="Google" id="ProtNLM"/>
    </source>
</evidence>
<organism evidence="2 3">
    <name type="scientific">Streptomyces mirabilis</name>
    <dbReference type="NCBI Taxonomy" id="68239"/>
    <lineage>
        <taxon>Bacteria</taxon>
        <taxon>Bacillati</taxon>
        <taxon>Actinomycetota</taxon>
        <taxon>Actinomycetes</taxon>
        <taxon>Kitasatosporales</taxon>
        <taxon>Streptomycetaceae</taxon>
        <taxon>Streptomyces</taxon>
    </lineage>
</organism>
<evidence type="ECO:0000256" key="1">
    <source>
        <dbReference type="SAM" id="MobiDB-lite"/>
    </source>
</evidence>
<reference evidence="2 3" key="1">
    <citation type="submission" date="2016-10" db="EMBL/GenBank/DDBJ databases">
        <authorList>
            <person name="de Groot N.N."/>
        </authorList>
    </citation>
    <scope>NUCLEOTIDE SEQUENCE [LARGE SCALE GENOMIC DNA]</scope>
    <source>
        <strain evidence="2 3">OK461</strain>
    </source>
</reference>
<dbReference type="SUPFAM" id="SSF54593">
    <property type="entry name" value="Glyoxalase/Bleomycin resistance protein/Dihydroxybiphenyl dioxygenase"/>
    <property type="match status" value="1"/>
</dbReference>
<sequence>MIARLEAVGVTYYADPNHTEPGQIDRLFGGRGAYFDDPGGHNMEIMNRPYVRPWQAAERRSRQVLTPSGSPASRPEPTPGAARCPGAARRADSPTVSLSRRGTGRFRALAV</sequence>
<protein>
    <recommendedName>
        <fullName evidence="4">VOC domain-containing protein</fullName>
    </recommendedName>
</protein>
<accession>A0A1I2XTR9</accession>
<evidence type="ECO:0000313" key="2">
    <source>
        <dbReference type="EMBL" id="SFH15491.1"/>
    </source>
</evidence>
<proteinExistence type="predicted"/>
<dbReference type="InterPro" id="IPR029068">
    <property type="entry name" value="Glyas_Bleomycin-R_OHBP_Dase"/>
</dbReference>
<feature type="region of interest" description="Disordered" evidence="1">
    <location>
        <begin position="58"/>
        <end position="111"/>
    </location>
</feature>
<dbReference type="Proteomes" id="UP000181942">
    <property type="component" value="Unassembled WGS sequence"/>
</dbReference>
<feature type="compositionally biased region" description="Low complexity" evidence="1">
    <location>
        <begin position="79"/>
        <end position="88"/>
    </location>
</feature>
<evidence type="ECO:0000313" key="3">
    <source>
        <dbReference type="Proteomes" id="UP000181942"/>
    </source>
</evidence>
<gene>
    <name evidence="2" type="ORF">SAMN02787118_15024</name>
</gene>
<name>A0A1I2XTR9_9ACTN</name>